<proteinExistence type="predicted"/>
<protein>
    <submittedName>
        <fullName evidence="1">Uncharacterized protein</fullName>
    </submittedName>
</protein>
<accession>F8LF06</accession>
<evidence type="ECO:0000313" key="1">
    <source>
        <dbReference type="EMBL" id="CCB92074.1"/>
    </source>
</evidence>
<reference evidence="1" key="1">
    <citation type="submission" date="2011-05" db="EMBL/GenBank/DDBJ databases">
        <title>Unity in variety -- the pan-genome of the Chlamydiae.</title>
        <authorList>
            <person name="Collingro A."/>
            <person name="Tischler P."/>
            <person name="Weinmaier T."/>
            <person name="Penz T."/>
            <person name="Heinz E."/>
            <person name="Brunham R.C."/>
            <person name="Read T.D."/>
            <person name="Bavoil P.M."/>
            <person name="Sachse K."/>
            <person name="Kahane S."/>
            <person name="Friedman M.G."/>
            <person name="Rattei T."/>
            <person name="Myers G.S.A."/>
            <person name="Horn M."/>
        </authorList>
    </citation>
    <scope>NUCLEOTIDE SEQUENCE</scope>
    <source>
        <strain evidence="1">2032/99</strain>
    </source>
</reference>
<dbReference type="EMBL" id="FR872661">
    <property type="protein sequence ID" value="CCB92074.1"/>
    <property type="molecule type" value="Genomic_DNA"/>
</dbReference>
<organism evidence="1">
    <name type="scientific">Waddlia chondrophila 2032/99</name>
    <dbReference type="NCBI Taxonomy" id="765953"/>
    <lineage>
        <taxon>Bacteria</taxon>
        <taxon>Pseudomonadati</taxon>
        <taxon>Chlamydiota</taxon>
        <taxon>Chlamydiia</taxon>
        <taxon>Parachlamydiales</taxon>
        <taxon>Waddliaceae</taxon>
        <taxon>Waddlia</taxon>
    </lineage>
</organism>
<name>F8LF06_9BACT</name>
<sequence length="276" mass="29716">MVDLNLNMDLPPPSFFEELNQQTTQQQINTLSVAYPELSQDEIVAYVEFYSDLGIPFNTDALQNLLAGDPILTEPRAANTALNEIVASTKNIWFSPNPFATFFILFLELQAKLTEIKVAEAEVMSTMINLTLDMAEDLAGIIHEIYENEAKKAIVSGVMNLVGGLASAGFGAAGLSKIGGGAAGIAQAQSLGAIGGGIGQISSAIDKFVTAGFDFRRADLEYSKTIIENALKVLQDRGMASASEAQRTADELIAQILQKLDKIIDEAYRAHGFQVH</sequence>
<gene>
    <name evidence="1" type="ORF">WCH_AW06050</name>
</gene>
<dbReference type="AlphaFoldDB" id="F8LF06"/>